<dbReference type="AlphaFoldDB" id="A0A9J6H646"/>
<evidence type="ECO:0000313" key="2">
    <source>
        <dbReference type="Proteomes" id="UP000821853"/>
    </source>
</evidence>
<evidence type="ECO:0000313" key="1">
    <source>
        <dbReference type="EMBL" id="KAH9382536.1"/>
    </source>
</evidence>
<name>A0A9J6H646_HAELO</name>
<gene>
    <name evidence="1" type="ORF">HPB48_021250</name>
</gene>
<sequence>MVALKVALDESGSTTTKAAEIVIILAFVVAHGMPWDTVDGLLRVINALLGFRGNVLHQSKYLLRKMWSSQTDSYVKHHHYYNVCGSCVQECGPGSARCESWEKDFELSALKAMSFFFSIMNLKRQILQVINRWKEDLLNKMALIHYTLNEPAISDFTSAAVYKSLRSSTNISAGDLTLTLNTDGSPVYKYSMANLICH</sequence>
<reference evidence="1 2" key="1">
    <citation type="journal article" date="2020" name="Cell">
        <title>Large-Scale Comparative Analyses of Tick Genomes Elucidate Their Genetic Diversity and Vector Capacities.</title>
        <authorList>
            <consortium name="Tick Genome and Microbiome Consortium (TIGMIC)"/>
            <person name="Jia N."/>
            <person name="Wang J."/>
            <person name="Shi W."/>
            <person name="Du L."/>
            <person name="Sun Y."/>
            <person name="Zhan W."/>
            <person name="Jiang J.F."/>
            <person name="Wang Q."/>
            <person name="Zhang B."/>
            <person name="Ji P."/>
            <person name="Bell-Sakyi L."/>
            <person name="Cui X.M."/>
            <person name="Yuan T.T."/>
            <person name="Jiang B.G."/>
            <person name="Yang W.F."/>
            <person name="Lam T.T."/>
            <person name="Chang Q.C."/>
            <person name="Ding S.J."/>
            <person name="Wang X.J."/>
            <person name="Zhu J.G."/>
            <person name="Ruan X.D."/>
            <person name="Zhao L."/>
            <person name="Wei J.T."/>
            <person name="Ye R.Z."/>
            <person name="Que T.C."/>
            <person name="Du C.H."/>
            <person name="Zhou Y.H."/>
            <person name="Cheng J.X."/>
            <person name="Dai P.F."/>
            <person name="Guo W.B."/>
            <person name="Han X.H."/>
            <person name="Huang E.J."/>
            <person name="Li L.F."/>
            <person name="Wei W."/>
            <person name="Gao Y.C."/>
            <person name="Liu J.Z."/>
            <person name="Shao H.Z."/>
            <person name="Wang X."/>
            <person name="Wang C.C."/>
            <person name="Yang T.C."/>
            <person name="Huo Q.B."/>
            <person name="Li W."/>
            <person name="Chen H.Y."/>
            <person name="Chen S.E."/>
            <person name="Zhou L.G."/>
            <person name="Ni X.B."/>
            <person name="Tian J.H."/>
            <person name="Sheng Y."/>
            <person name="Liu T."/>
            <person name="Pan Y.S."/>
            <person name="Xia L.Y."/>
            <person name="Li J."/>
            <person name="Zhao F."/>
            <person name="Cao W.C."/>
        </authorList>
    </citation>
    <scope>NUCLEOTIDE SEQUENCE [LARGE SCALE GENOMIC DNA]</scope>
    <source>
        <strain evidence="1">HaeL-2018</strain>
    </source>
</reference>
<proteinExistence type="predicted"/>
<organism evidence="1 2">
    <name type="scientific">Haemaphysalis longicornis</name>
    <name type="common">Bush tick</name>
    <dbReference type="NCBI Taxonomy" id="44386"/>
    <lineage>
        <taxon>Eukaryota</taxon>
        <taxon>Metazoa</taxon>
        <taxon>Ecdysozoa</taxon>
        <taxon>Arthropoda</taxon>
        <taxon>Chelicerata</taxon>
        <taxon>Arachnida</taxon>
        <taxon>Acari</taxon>
        <taxon>Parasitiformes</taxon>
        <taxon>Ixodida</taxon>
        <taxon>Ixodoidea</taxon>
        <taxon>Ixodidae</taxon>
        <taxon>Haemaphysalinae</taxon>
        <taxon>Haemaphysalis</taxon>
    </lineage>
</organism>
<comment type="caution">
    <text evidence="1">The sequence shown here is derived from an EMBL/GenBank/DDBJ whole genome shotgun (WGS) entry which is preliminary data.</text>
</comment>
<dbReference type="EMBL" id="JABSTR010000011">
    <property type="protein sequence ID" value="KAH9382536.1"/>
    <property type="molecule type" value="Genomic_DNA"/>
</dbReference>
<dbReference type="Proteomes" id="UP000821853">
    <property type="component" value="Chromosome 9"/>
</dbReference>
<dbReference type="OrthoDB" id="8194903at2759"/>
<keyword evidence="2" id="KW-1185">Reference proteome</keyword>
<dbReference type="VEuPathDB" id="VectorBase:HLOH_060578"/>
<protein>
    <submittedName>
        <fullName evidence="1">Uncharacterized protein</fullName>
    </submittedName>
</protein>
<accession>A0A9J6H646</accession>